<name>A0AAD9AYH1_9PEZI</name>
<feature type="compositionally biased region" description="Basic residues" evidence="1">
    <location>
        <begin position="731"/>
        <end position="740"/>
    </location>
</feature>
<feature type="region of interest" description="Disordered" evidence="1">
    <location>
        <begin position="731"/>
        <end position="760"/>
    </location>
</feature>
<protein>
    <submittedName>
        <fullName evidence="2">Uncharacterized protein</fullName>
    </submittedName>
</protein>
<gene>
    <name evidence="2" type="ORF">CCHR01_00934</name>
</gene>
<evidence type="ECO:0000313" key="3">
    <source>
        <dbReference type="Proteomes" id="UP001243330"/>
    </source>
</evidence>
<dbReference type="Proteomes" id="UP001243330">
    <property type="component" value="Unassembled WGS sequence"/>
</dbReference>
<proteinExistence type="predicted"/>
<evidence type="ECO:0000256" key="1">
    <source>
        <dbReference type="SAM" id="MobiDB-lite"/>
    </source>
</evidence>
<feature type="region of interest" description="Disordered" evidence="1">
    <location>
        <begin position="445"/>
        <end position="474"/>
    </location>
</feature>
<reference evidence="2" key="1">
    <citation type="submission" date="2023-01" db="EMBL/GenBank/DDBJ databases">
        <title>Colletotrichum chrysophilum M932 genome sequence.</title>
        <authorList>
            <person name="Baroncelli R."/>
        </authorList>
    </citation>
    <scope>NUCLEOTIDE SEQUENCE</scope>
    <source>
        <strain evidence="2">M932</strain>
    </source>
</reference>
<feature type="compositionally biased region" description="Low complexity" evidence="1">
    <location>
        <begin position="641"/>
        <end position="657"/>
    </location>
</feature>
<organism evidence="2 3">
    <name type="scientific">Colletotrichum chrysophilum</name>
    <dbReference type="NCBI Taxonomy" id="1836956"/>
    <lineage>
        <taxon>Eukaryota</taxon>
        <taxon>Fungi</taxon>
        <taxon>Dikarya</taxon>
        <taxon>Ascomycota</taxon>
        <taxon>Pezizomycotina</taxon>
        <taxon>Sordariomycetes</taxon>
        <taxon>Hypocreomycetidae</taxon>
        <taxon>Glomerellales</taxon>
        <taxon>Glomerellaceae</taxon>
        <taxon>Colletotrichum</taxon>
        <taxon>Colletotrichum gloeosporioides species complex</taxon>
    </lineage>
</organism>
<feature type="compositionally biased region" description="Acidic residues" evidence="1">
    <location>
        <begin position="455"/>
        <end position="464"/>
    </location>
</feature>
<evidence type="ECO:0000313" key="2">
    <source>
        <dbReference type="EMBL" id="KAK1856363.1"/>
    </source>
</evidence>
<comment type="caution">
    <text evidence="2">The sequence shown here is derived from an EMBL/GenBank/DDBJ whole genome shotgun (WGS) entry which is preliminary data.</text>
</comment>
<feature type="region of interest" description="Disordered" evidence="1">
    <location>
        <begin position="550"/>
        <end position="571"/>
    </location>
</feature>
<dbReference type="AlphaFoldDB" id="A0AAD9AYH1"/>
<accession>A0AAD9AYH1</accession>
<dbReference type="EMBL" id="JAQOWY010000009">
    <property type="protein sequence ID" value="KAK1856363.1"/>
    <property type="molecule type" value="Genomic_DNA"/>
</dbReference>
<sequence length="796" mass="89473">MEIFSDMNDLSELDDAILGLDLGSTSTRATVRCPKTNFEFDVRNTRSKINRLYKYSIGEFSSAGYPFEPGKPVYLGEDGDPDRHEISLKYAFYILVDEADHGKDSFFEQYALVNPLRKYRNDVDFRQRLRRGLVELFSAVRDMAREQCESEGLRITSIGLSVPSQWTIEFEDVYRDIIAEVFDELTRPEEQICFHTETEALAHFLLRNHIKQLLGVHTFRELKRNSSAHKPLLFLDFGGHNMNGCMFNAVCAGEETASFYSMSDPFGAGGGSEHWAYYMCELFIRQLRRLHGRDLKRSAIAEYLECFHSNKDGLGPLQSDKTPDLPGKLRYIQLLPEDINRSFEKGTKKMFEEAEIQIRSLALIKNASPQVIVSGGTSMHGAVVKELNEICARHGVREPTYVWKLVGGISNYASGNIAKGVAYAICNHLTIHEFIQQGAGFGLQRKQVPNRGEPESDEGWEDEAPPIFSVTSPDPLEVRATGKDEFRIICDPHFDMKGVKKQEKMQFDRCYDIKDLGKLMNGIWWFEMLLTTSHNEPAIALRIRREKYSGQRYPGGGQSRKGPKNLNAPGGDKKKEIILPLYFDGGKNCFLLEETFDVSSLNLGSNLKPTRNSRKALQRLAGDEEFMGTRRSARQAEKVEQAATSQSSSASDQITSTEVDEIPNPVLADVSFTDAGRYLPTSSSRFAPLQGPLAPEAVMAHAAAPTSIPTPPLAQGDFTFKQLHVQDNIPHRRGTSKHCRAVSDDASESSRRVYNSTHKDVHSTRFKPTIEPARRKVIIVDDSSSMESDTEDDCSP</sequence>
<keyword evidence="3" id="KW-1185">Reference proteome</keyword>
<feature type="region of interest" description="Disordered" evidence="1">
    <location>
        <begin position="626"/>
        <end position="660"/>
    </location>
</feature>